<name>A0A549T3I7_METSR</name>
<proteinExistence type="predicted"/>
<dbReference type="InterPro" id="IPR034756">
    <property type="entry name" value="T2SSM_b"/>
</dbReference>
<protein>
    <recommendedName>
        <fullName evidence="3">General secretion pathway protein GspM</fullName>
    </recommendedName>
</protein>
<sequence>MRIDFDLDLDREQSLALGALALLMACCAAAAVFALGSWSDAAEEAAQRRAILAQVEAAQGRSGVHGKAAIAPEAAFFAAPTQGQASALLQAHLTRLVVARHVSVTTSAAQPTTREDTSDVVRLRATFDMGLAPLQTLLYELETGVPYVFVDTLSVSPLRGGQRGPEPSALRVTLDLRALWRRIRI</sequence>
<evidence type="ECO:0000313" key="2">
    <source>
        <dbReference type="Proteomes" id="UP000316781"/>
    </source>
</evidence>
<dbReference type="AlphaFoldDB" id="A0A549T3I7"/>
<reference evidence="1 2" key="1">
    <citation type="submission" date="2019-07" db="EMBL/GenBank/DDBJ databases">
        <title>Ln-dependent methylotrophs.</title>
        <authorList>
            <person name="Tani A."/>
        </authorList>
    </citation>
    <scope>NUCLEOTIDE SEQUENCE [LARGE SCALE GENOMIC DNA]</scope>
    <source>
        <strain evidence="1 2">SM89A</strain>
    </source>
</reference>
<evidence type="ECO:0008006" key="3">
    <source>
        <dbReference type="Google" id="ProtNLM"/>
    </source>
</evidence>
<dbReference type="RefSeq" id="WP_109027213.1">
    <property type="nucleotide sequence ID" value="NZ_BGJY01000026.1"/>
</dbReference>
<dbReference type="EMBL" id="VJMF01000021">
    <property type="protein sequence ID" value="TRL36404.1"/>
    <property type="molecule type" value="Genomic_DNA"/>
</dbReference>
<dbReference type="PROSITE" id="PS51257">
    <property type="entry name" value="PROKAR_LIPOPROTEIN"/>
    <property type="match status" value="1"/>
</dbReference>
<dbReference type="Proteomes" id="UP000316781">
    <property type="component" value="Unassembled WGS sequence"/>
</dbReference>
<comment type="caution">
    <text evidence="1">The sequence shown here is derived from an EMBL/GenBank/DDBJ whole genome shotgun (WGS) entry which is preliminary data.</text>
</comment>
<dbReference type="Pfam" id="PF10741">
    <property type="entry name" value="T2SSM_b"/>
    <property type="match status" value="1"/>
</dbReference>
<evidence type="ECO:0000313" key="1">
    <source>
        <dbReference type="EMBL" id="TRL36404.1"/>
    </source>
</evidence>
<dbReference type="NCBIfam" id="NF040576">
    <property type="entry name" value="T2SS_GspM_XpsM"/>
    <property type="match status" value="1"/>
</dbReference>
<organism evidence="1 2">
    <name type="scientific">Methylosinus sporium</name>
    <dbReference type="NCBI Taxonomy" id="428"/>
    <lineage>
        <taxon>Bacteria</taxon>
        <taxon>Pseudomonadati</taxon>
        <taxon>Pseudomonadota</taxon>
        <taxon>Alphaproteobacteria</taxon>
        <taxon>Hyphomicrobiales</taxon>
        <taxon>Methylocystaceae</taxon>
        <taxon>Methylosinus</taxon>
    </lineage>
</organism>
<gene>
    <name evidence="1" type="ORF">FM996_04865</name>
</gene>
<accession>A0A549T3I7</accession>